<comment type="caution">
    <text evidence="6">The sequence shown here is derived from an EMBL/GenBank/DDBJ whole genome shotgun (WGS) entry which is preliminary data.</text>
</comment>
<dbReference type="EMBL" id="CBTN010000020">
    <property type="protein sequence ID" value="CDH53932.1"/>
    <property type="molecule type" value="Genomic_DNA"/>
</dbReference>
<evidence type="ECO:0000256" key="5">
    <source>
        <dbReference type="SAM" id="Phobius"/>
    </source>
</evidence>
<dbReference type="PANTHER" id="PTHR43461">
    <property type="entry name" value="TRANSMEMBRANE PROTEIN 256"/>
    <property type="match status" value="1"/>
</dbReference>
<organism evidence="6 7">
    <name type="scientific">Lichtheimia corymbifera JMRC:FSU:9682</name>
    <dbReference type="NCBI Taxonomy" id="1263082"/>
    <lineage>
        <taxon>Eukaryota</taxon>
        <taxon>Fungi</taxon>
        <taxon>Fungi incertae sedis</taxon>
        <taxon>Mucoromycota</taxon>
        <taxon>Mucoromycotina</taxon>
        <taxon>Mucoromycetes</taxon>
        <taxon>Mucorales</taxon>
        <taxon>Lichtheimiaceae</taxon>
        <taxon>Lichtheimia</taxon>
    </lineage>
</organism>
<dbReference type="Pfam" id="PF04241">
    <property type="entry name" value="DUF423"/>
    <property type="match status" value="1"/>
</dbReference>
<dbReference type="OrthoDB" id="269173at2759"/>
<dbReference type="PANTHER" id="PTHR43461:SF1">
    <property type="entry name" value="TRANSMEMBRANE PROTEIN 256"/>
    <property type="match status" value="1"/>
</dbReference>
<evidence type="ECO:0000313" key="6">
    <source>
        <dbReference type="EMBL" id="CDH53932.1"/>
    </source>
</evidence>
<dbReference type="AlphaFoldDB" id="A0A068RWE1"/>
<evidence type="ECO:0000313" key="7">
    <source>
        <dbReference type="Proteomes" id="UP000027586"/>
    </source>
</evidence>
<reference evidence="6" key="1">
    <citation type="submission" date="2013-08" db="EMBL/GenBank/DDBJ databases">
        <title>Gene expansion shapes genome architecture in the human pathogen Lichtheimia corymbifera: an evolutionary genomics analysis in the ancient terrestrial Mucorales (Mucoromycotina).</title>
        <authorList>
            <person name="Schwartze V.U."/>
            <person name="Winter S."/>
            <person name="Shelest E."/>
            <person name="Marcet-Houben M."/>
            <person name="Horn F."/>
            <person name="Wehner S."/>
            <person name="Hoffmann K."/>
            <person name="Riege K."/>
            <person name="Sammeth M."/>
            <person name="Nowrousian M."/>
            <person name="Valiante V."/>
            <person name="Linde J."/>
            <person name="Jacobsen I.D."/>
            <person name="Marz M."/>
            <person name="Brakhage A.A."/>
            <person name="Gabaldon T."/>
            <person name="Bocker S."/>
            <person name="Voigt K."/>
        </authorList>
    </citation>
    <scope>NUCLEOTIDE SEQUENCE [LARGE SCALE GENOMIC DNA]</scope>
    <source>
        <strain evidence="6">FSU 9682</strain>
    </source>
</reference>
<dbReference type="VEuPathDB" id="FungiDB:LCOR_05234.1"/>
<keyword evidence="3 5" id="KW-1133">Transmembrane helix</keyword>
<evidence type="ECO:0000256" key="1">
    <source>
        <dbReference type="ARBA" id="ARBA00004141"/>
    </source>
</evidence>
<dbReference type="GO" id="GO:0016020">
    <property type="term" value="C:membrane"/>
    <property type="evidence" value="ECO:0007669"/>
    <property type="project" value="UniProtKB-SubCell"/>
</dbReference>
<keyword evidence="2 5" id="KW-0812">Transmembrane</keyword>
<dbReference type="Proteomes" id="UP000027586">
    <property type="component" value="Unassembled WGS sequence"/>
</dbReference>
<feature type="transmembrane region" description="Helical" evidence="5">
    <location>
        <begin position="98"/>
        <end position="120"/>
    </location>
</feature>
<keyword evidence="7" id="KW-1185">Reference proteome</keyword>
<keyword evidence="4 5" id="KW-0472">Membrane</keyword>
<evidence type="ECO:0000256" key="3">
    <source>
        <dbReference type="ARBA" id="ARBA00022989"/>
    </source>
</evidence>
<dbReference type="InterPro" id="IPR006696">
    <property type="entry name" value="DUF423"/>
</dbReference>
<comment type="subcellular location">
    <subcellularLocation>
        <location evidence="1">Membrane</location>
        <topology evidence="1">Multi-pass membrane protein</topology>
    </subcellularLocation>
</comment>
<accession>A0A068RWE1</accession>
<name>A0A068RWE1_9FUNG</name>
<gene>
    <name evidence="6" type="ORF">LCOR_05234.1</name>
</gene>
<feature type="transmembrane region" description="Helical" evidence="5">
    <location>
        <begin position="73"/>
        <end position="92"/>
    </location>
</feature>
<protein>
    <submittedName>
        <fullName evidence="6">Membrane protein</fullName>
    </submittedName>
</protein>
<sequence length="121" mass="12822">MSSNFYWKAASVLGLTGIGLGAYGAHGLAKRVGNEPSKIQNWTTAAHYQLMHSVALLAVASIPSTVRRIHPAVAPLMLSGTLAFSGSIYLLTLNRDQFRFLGPVTPLGGLAMMAGWVALLL</sequence>
<evidence type="ECO:0000256" key="4">
    <source>
        <dbReference type="ARBA" id="ARBA00023136"/>
    </source>
</evidence>
<proteinExistence type="predicted"/>
<evidence type="ECO:0000256" key="2">
    <source>
        <dbReference type="ARBA" id="ARBA00022692"/>
    </source>
</evidence>